<proteinExistence type="predicted"/>
<keyword evidence="3" id="KW-1185">Reference proteome</keyword>
<evidence type="ECO:0000313" key="3">
    <source>
        <dbReference type="Proteomes" id="UP001460270"/>
    </source>
</evidence>
<name>A0AAW0PW02_9GOBI</name>
<dbReference type="AlphaFoldDB" id="A0AAW0PW02"/>
<reference evidence="3" key="1">
    <citation type="submission" date="2024-04" db="EMBL/GenBank/DDBJ databases">
        <title>Salinicola lusitanus LLJ914,a marine bacterium isolated from the Okinawa Trough.</title>
        <authorList>
            <person name="Li J."/>
        </authorList>
    </citation>
    <scope>NUCLEOTIDE SEQUENCE [LARGE SCALE GENOMIC DNA]</scope>
</reference>
<comment type="caution">
    <text evidence="2">The sequence shown here is derived from an EMBL/GenBank/DDBJ whole genome shotgun (WGS) entry which is preliminary data.</text>
</comment>
<evidence type="ECO:0000256" key="1">
    <source>
        <dbReference type="SAM" id="MobiDB-lite"/>
    </source>
</evidence>
<organism evidence="2 3">
    <name type="scientific">Mugilogobius chulae</name>
    <name type="common">yellowstripe goby</name>
    <dbReference type="NCBI Taxonomy" id="88201"/>
    <lineage>
        <taxon>Eukaryota</taxon>
        <taxon>Metazoa</taxon>
        <taxon>Chordata</taxon>
        <taxon>Craniata</taxon>
        <taxon>Vertebrata</taxon>
        <taxon>Euteleostomi</taxon>
        <taxon>Actinopterygii</taxon>
        <taxon>Neopterygii</taxon>
        <taxon>Teleostei</taxon>
        <taxon>Neoteleostei</taxon>
        <taxon>Acanthomorphata</taxon>
        <taxon>Gobiaria</taxon>
        <taxon>Gobiiformes</taxon>
        <taxon>Gobioidei</taxon>
        <taxon>Gobiidae</taxon>
        <taxon>Gobionellinae</taxon>
        <taxon>Mugilogobius</taxon>
    </lineage>
</organism>
<dbReference type="Proteomes" id="UP001460270">
    <property type="component" value="Unassembled WGS sequence"/>
</dbReference>
<feature type="region of interest" description="Disordered" evidence="1">
    <location>
        <begin position="20"/>
        <end position="85"/>
    </location>
</feature>
<dbReference type="EMBL" id="JBBPFD010000002">
    <property type="protein sequence ID" value="KAK7940038.1"/>
    <property type="molecule type" value="Genomic_DNA"/>
</dbReference>
<feature type="compositionally biased region" description="Polar residues" evidence="1">
    <location>
        <begin position="66"/>
        <end position="75"/>
    </location>
</feature>
<accession>A0AAW0PW02</accession>
<evidence type="ECO:0000313" key="2">
    <source>
        <dbReference type="EMBL" id="KAK7940038.1"/>
    </source>
</evidence>
<gene>
    <name evidence="2" type="ORF">WMY93_003364</name>
</gene>
<sequence length="106" mass="11649">MCLEQTLLYSRCVQWDSGADTVDGPISQSLRRPGSGARTGITVGLGLGARPGSEPGSEPEQDVSHKTTAQVSSFPRSGRHLERNHTHTRWEHWHRLETADEDVESG</sequence>
<protein>
    <submittedName>
        <fullName evidence="2">Uncharacterized protein</fullName>
    </submittedName>
</protein>